<organism evidence="2 3">
    <name type="scientific">Steinernema glaseri</name>
    <dbReference type="NCBI Taxonomy" id="37863"/>
    <lineage>
        <taxon>Eukaryota</taxon>
        <taxon>Metazoa</taxon>
        <taxon>Ecdysozoa</taxon>
        <taxon>Nematoda</taxon>
        <taxon>Chromadorea</taxon>
        <taxon>Rhabditida</taxon>
        <taxon>Tylenchina</taxon>
        <taxon>Panagrolaimomorpha</taxon>
        <taxon>Strongyloidoidea</taxon>
        <taxon>Steinernematidae</taxon>
        <taxon>Steinernema</taxon>
    </lineage>
</organism>
<accession>A0A1I7ZRZ8</accession>
<name>A0A1I7ZRZ8_9BILA</name>
<reference evidence="3" key="1">
    <citation type="submission" date="2016-11" db="UniProtKB">
        <authorList>
            <consortium name="WormBaseParasite"/>
        </authorList>
    </citation>
    <scope>IDENTIFICATION</scope>
</reference>
<keyword evidence="2" id="KW-1185">Reference proteome</keyword>
<dbReference type="WBParaSite" id="L893_g29228.t1">
    <property type="protein sequence ID" value="L893_g29228.t1"/>
    <property type="gene ID" value="L893_g29228"/>
</dbReference>
<protein>
    <submittedName>
        <fullName evidence="3">Uncharacterized protein</fullName>
    </submittedName>
</protein>
<feature type="chain" id="PRO_5009313813" evidence="1">
    <location>
        <begin position="19"/>
        <end position="66"/>
    </location>
</feature>
<sequence length="66" mass="7381">MNTFFGLLLLATAAVVFASPINRTELSYGQKLLRDYTGGWFDTLEEKSEIFSPSLARVELDEHSPS</sequence>
<feature type="signal peptide" evidence="1">
    <location>
        <begin position="1"/>
        <end position="18"/>
    </location>
</feature>
<proteinExistence type="predicted"/>
<evidence type="ECO:0000256" key="1">
    <source>
        <dbReference type="SAM" id="SignalP"/>
    </source>
</evidence>
<evidence type="ECO:0000313" key="3">
    <source>
        <dbReference type="WBParaSite" id="L893_g29228.t1"/>
    </source>
</evidence>
<evidence type="ECO:0000313" key="2">
    <source>
        <dbReference type="Proteomes" id="UP000095287"/>
    </source>
</evidence>
<dbReference type="AlphaFoldDB" id="A0A1I7ZRZ8"/>
<dbReference type="Proteomes" id="UP000095287">
    <property type="component" value="Unplaced"/>
</dbReference>
<keyword evidence="1" id="KW-0732">Signal</keyword>